<dbReference type="VEuPathDB" id="TriTrypDB:TvY486_0806670"/>
<name>G0TZN2_TRYVY</name>
<sequence>MSMAPNLSDCRCARTHARKSSFYFNFGFIAPDAYYIVGKTFSTSALPPVPRALYFLKYIYIRTHTRMPTNPRNNHEALQARFVEASRSLAKLYRDSTCSYETGYRDALIMLRCYILKTAFNVPPTTAGNTLGTTTEAVDRNSGGGGGDGSLAKSYGCYHDGHTSHRNSNECSQLLQARDNATVKSTLKLDANKTLQFIRSN</sequence>
<reference evidence="1" key="1">
    <citation type="journal article" date="2012" name="Proc. Natl. Acad. Sci. U.S.A.">
        <title>Antigenic diversity is generated by distinct evolutionary mechanisms in African trypanosome species.</title>
        <authorList>
            <person name="Jackson A.P."/>
            <person name="Berry A."/>
            <person name="Aslett M."/>
            <person name="Allison H.C."/>
            <person name="Burton P."/>
            <person name="Vavrova-Anderson J."/>
            <person name="Brown R."/>
            <person name="Browne H."/>
            <person name="Corton N."/>
            <person name="Hauser H."/>
            <person name="Gamble J."/>
            <person name="Gilderthorp R."/>
            <person name="Marcello L."/>
            <person name="McQuillan J."/>
            <person name="Otto T.D."/>
            <person name="Quail M.A."/>
            <person name="Sanders M.J."/>
            <person name="van Tonder A."/>
            <person name="Ginger M.L."/>
            <person name="Field M.C."/>
            <person name="Barry J.D."/>
            <person name="Hertz-Fowler C."/>
            <person name="Berriman M."/>
        </authorList>
    </citation>
    <scope>NUCLEOTIDE SEQUENCE</scope>
    <source>
        <strain evidence="1">Y486</strain>
    </source>
</reference>
<gene>
    <name evidence="1" type="ORF">TVY486_0806670</name>
</gene>
<feature type="non-terminal residue" evidence="1">
    <location>
        <position position="201"/>
    </location>
</feature>
<dbReference type="EMBL" id="HE573024">
    <property type="protein sequence ID" value="CCC50060.1"/>
    <property type="molecule type" value="Genomic_DNA"/>
</dbReference>
<accession>G0TZN2</accession>
<evidence type="ECO:0000313" key="1">
    <source>
        <dbReference type="EMBL" id="CCC50060.1"/>
    </source>
</evidence>
<organism evidence="1">
    <name type="scientific">Trypanosoma vivax (strain Y486)</name>
    <dbReference type="NCBI Taxonomy" id="1055687"/>
    <lineage>
        <taxon>Eukaryota</taxon>
        <taxon>Discoba</taxon>
        <taxon>Euglenozoa</taxon>
        <taxon>Kinetoplastea</taxon>
        <taxon>Metakinetoplastina</taxon>
        <taxon>Trypanosomatida</taxon>
        <taxon>Trypanosomatidae</taxon>
        <taxon>Trypanosoma</taxon>
        <taxon>Duttonella</taxon>
    </lineage>
</organism>
<dbReference type="AlphaFoldDB" id="G0TZN2"/>
<protein>
    <submittedName>
        <fullName evidence="1">Uncharacterized protein</fullName>
    </submittedName>
</protein>
<proteinExistence type="predicted"/>